<keyword evidence="5" id="KW-0496">Mitochondrion</keyword>
<proteinExistence type="inferred from homology"/>
<evidence type="ECO:0000256" key="1">
    <source>
        <dbReference type="ARBA" id="ARBA00004173"/>
    </source>
</evidence>
<evidence type="ECO:0000313" key="9">
    <source>
        <dbReference type="WBParaSite" id="ALUE_0000904001-mRNA-1"/>
    </source>
</evidence>
<keyword evidence="4" id="KW-0689">Ribosomal protein</keyword>
<dbReference type="PANTHER" id="PTHR13450">
    <property type="entry name" value="MITOCHONDRIAL 39S RIBOSOMAL PROTEIN L42"/>
    <property type="match status" value="1"/>
</dbReference>
<name>A0A0M3HZD2_ASCLU</name>
<evidence type="ECO:0000256" key="2">
    <source>
        <dbReference type="ARBA" id="ARBA00005556"/>
    </source>
</evidence>
<evidence type="ECO:0000256" key="5">
    <source>
        <dbReference type="ARBA" id="ARBA00023128"/>
    </source>
</evidence>
<keyword evidence="3" id="KW-0809">Transit peptide</keyword>
<comment type="subcellular location">
    <subcellularLocation>
        <location evidence="1">Mitochondrion</location>
    </subcellularLocation>
</comment>
<dbReference type="PANTHER" id="PTHR13450:SF4">
    <property type="entry name" value="LARGE RIBOSOMAL SUBUNIT PROTEIN ML42"/>
    <property type="match status" value="1"/>
</dbReference>
<organism evidence="8 9">
    <name type="scientific">Ascaris lumbricoides</name>
    <name type="common">Giant roundworm</name>
    <dbReference type="NCBI Taxonomy" id="6252"/>
    <lineage>
        <taxon>Eukaryota</taxon>
        <taxon>Metazoa</taxon>
        <taxon>Ecdysozoa</taxon>
        <taxon>Nematoda</taxon>
        <taxon>Chromadorea</taxon>
        <taxon>Rhabditida</taxon>
        <taxon>Spirurina</taxon>
        <taxon>Ascaridomorpha</taxon>
        <taxon>Ascaridoidea</taxon>
        <taxon>Ascarididae</taxon>
        <taxon>Ascaris</taxon>
    </lineage>
</organism>
<keyword evidence="6" id="KW-0687">Ribonucleoprotein</keyword>
<evidence type="ECO:0000256" key="3">
    <source>
        <dbReference type="ARBA" id="ARBA00022946"/>
    </source>
</evidence>
<protein>
    <recommendedName>
        <fullName evidence="7">Large ribosomal subunit protein mL42</fullName>
    </recommendedName>
</protein>
<dbReference type="Pfam" id="PF10210">
    <property type="entry name" value="MRP-S32"/>
    <property type="match status" value="1"/>
</dbReference>
<dbReference type="WBParaSite" id="ALUE_0000904001-mRNA-1">
    <property type="protein sequence ID" value="ALUE_0000904001-mRNA-1"/>
    <property type="gene ID" value="ALUE_0000904001"/>
</dbReference>
<dbReference type="GO" id="GO:0005762">
    <property type="term" value="C:mitochondrial large ribosomal subunit"/>
    <property type="evidence" value="ECO:0007669"/>
    <property type="project" value="TreeGrafter"/>
</dbReference>
<reference evidence="9" key="1">
    <citation type="submission" date="2017-02" db="UniProtKB">
        <authorList>
            <consortium name="WormBaseParasite"/>
        </authorList>
    </citation>
    <scope>IDENTIFICATION</scope>
</reference>
<evidence type="ECO:0000256" key="6">
    <source>
        <dbReference type="ARBA" id="ARBA00023274"/>
    </source>
</evidence>
<dbReference type="InterPro" id="IPR019346">
    <property type="entry name" value="Ribosomal_mL42"/>
</dbReference>
<comment type="similarity">
    <text evidence="2">Belongs to the mitochondrion-specific ribosomal protein mL42 family.</text>
</comment>
<keyword evidence="8" id="KW-1185">Reference proteome</keyword>
<sequence length="139" mass="16300">MFRRLIRPNSVLCRRRFLRSAGRSSVETDAIAVEEDIDLTKPHIVVCKNGAIACWHPEEPFPYEHTKPIDLQQLKKESTTKVSSVLKDDVVLESERNRLRRGPASCELKEIFYTSKNEWYTRTREDRLYALSAPRPRRK</sequence>
<dbReference type="AlphaFoldDB" id="A0A0M3HZD2"/>
<accession>A0A0M3HZD2</accession>
<dbReference type="Proteomes" id="UP000036681">
    <property type="component" value="Unplaced"/>
</dbReference>
<evidence type="ECO:0000313" key="8">
    <source>
        <dbReference type="Proteomes" id="UP000036681"/>
    </source>
</evidence>
<evidence type="ECO:0000256" key="7">
    <source>
        <dbReference type="ARBA" id="ARBA00035189"/>
    </source>
</evidence>
<evidence type="ECO:0000256" key="4">
    <source>
        <dbReference type="ARBA" id="ARBA00022980"/>
    </source>
</evidence>